<protein>
    <recommendedName>
        <fullName evidence="1">Protein-lysine N-methyltransferase EFM6</fullName>
        <ecNumber evidence="1">2.1.1.-</ecNumber>
    </recommendedName>
    <alternativeName>
        <fullName evidence="1">Elongation factor methyltransferase 6</fullName>
    </alternativeName>
</protein>
<keyword evidence="1" id="KW-0489">Methyltransferase</keyword>
<dbReference type="AlphaFoldDB" id="A0A179UKP0"/>
<sequence>MGEIDHSAEATLVLSEPDFPLAISESLVPVRENKTAGTVLLSLDGLLTPPLQIKEDLKDGCGGKLWPAGMVLAKYMLRKHKSDLRGKVIVELGAGGGLVGLAVARGCAVDSPIYITDQIPMLSLMQSNVQLNGLSDIVHPAVLDWGSALPEGVPSDPAVIIAADCVYFEPAFPLLLSTLQNLLSSSHSLCYFCFKKRRRADLRFMKQAKKLFNVVEVKDDPDRDRYSKESIFLYIIRKREVKSEEPGKRKEEIMQ</sequence>
<evidence type="ECO:0000313" key="2">
    <source>
        <dbReference type="EMBL" id="OAT08544.1"/>
    </source>
</evidence>
<accession>A0A179UKP0</accession>
<name>A0A179UKP0_BLAGS</name>
<dbReference type="Gene3D" id="3.40.50.150">
    <property type="entry name" value="Vaccinia Virus protein VP39"/>
    <property type="match status" value="1"/>
</dbReference>
<dbReference type="STRING" id="559298.A0A179UKP0"/>
<reference evidence="3" key="1">
    <citation type="journal article" date="2015" name="PLoS Genet.">
        <title>The dynamic genome and transcriptome of the human fungal pathogen Blastomyces and close relative Emmonsia.</title>
        <authorList>
            <person name="Munoz J.F."/>
            <person name="Gauthier G.M."/>
            <person name="Desjardins C.A."/>
            <person name="Gallo J.E."/>
            <person name="Holder J."/>
            <person name="Sullivan T.D."/>
            <person name="Marty A.J."/>
            <person name="Carmen J.C."/>
            <person name="Chen Z."/>
            <person name="Ding L."/>
            <person name="Gujja S."/>
            <person name="Magrini V."/>
            <person name="Misas E."/>
            <person name="Mitreva M."/>
            <person name="Priest M."/>
            <person name="Saif S."/>
            <person name="Whiston E.A."/>
            <person name="Young S."/>
            <person name="Zeng Q."/>
            <person name="Goldman W.E."/>
            <person name="Mardis E.R."/>
            <person name="Taylor J.W."/>
            <person name="McEwen J.G."/>
            <person name="Clay O.K."/>
            <person name="Klein B.S."/>
            <person name="Cuomo C.A."/>
        </authorList>
    </citation>
    <scope>NUCLEOTIDE SEQUENCE [LARGE SCALE GENOMIC DNA]</scope>
    <source>
        <strain evidence="3">SLH14081</strain>
    </source>
</reference>
<comment type="function">
    <text evidence="1">S-adenosyl-L-methionine-dependent protein-lysine N-methyltransferase that methylates elongation factor 1-alpha.</text>
</comment>
<dbReference type="InterPro" id="IPR019410">
    <property type="entry name" value="Methyltransf_16"/>
</dbReference>
<evidence type="ECO:0000313" key="3">
    <source>
        <dbReference type="Proteomes" id="UP000002038"/>
    </source>
</evidence>
<dbReference type="GO" id="GO:0005829">
    <property type="term" value="C:cytosol"/>
    <property type="evidence" value="ECO:0007669"/>
    <property type="project" value="TreeGrafter"/>
</dbReference>
<feature type="binding site" evidence="1">
    <location>
        <position position="66"/>
    </location>
    <ligand>
        <name>S-adenosyl-L-methionine</name>
        <dbReference type="ChEBI" id="CHEBI:59789"/>
    </ligand>
</feature>
<feature type="binding site" evidence="1">
    <location>
        <position position="145"/>
    </location>
    <ligand>
        <name>S-adenosyl-L-methionine</name>
        <dbReference type="ChEBI" id="CHEBI:59789"/>
    </ligand>
</feature>
<organism evidence="2 3">
    <name type="scientific">Blastomyces gilchristii (strain SLH14081)</name>
    <name type="common">Blastomyces dermatitidis</name>
    <dbReference type="NCBI Taxonomy" id="559298"/>
    <lineage>
        <taxon>Eukaryota</taxon>
        <taxon>Fungi</taxon>
        <taxon>Dikarya</taxon>
        <taxon>Ascomycota</taxon>
        <taxon>Pezizomycotina</taxon>
        <taxon>Eurotiomycetes</taxon>
        <taxon>Eurotiomycetidae</taxon>
        <taxon>Onygenales</taxon>
        <taxon>Ajellomycetaceae</taxon>
        <taxon>Blastomyces</taxon>
    </lineage>
</organism>
<dbReference type="GO" id="GO:0032259">
    <property type="term" value="P:methylation"/>
    <property type="evidence" value="ECO:0007669"/>
    <property type="project" value="UniProtKB-KW"/>
</dbReference>
<dbReference type="KEGG" id="bgh:BDBG_04809"/>
<feature type="binding site" evidence="1">
    <location>
        <position position="117"/>
    </location>
    <ligand>
        <name>S-adenosyl-L-methionine</name>
        <dbReference type="ChEBI" id="CHEBI:59789"/>
    </ligand>
</feature>
<dbReference type="GO" id="GO:0016279">
    <property type="term" value="F:protein-lysine N-methyltransferase activity"/>
    <property type="evidence" value="ECO:0007669"/>
    <property type="project" value="UniProtKB-UniRule"/>
</dbReference>
<dbReference type="HAMAP" id="MF_03198">
    <property type="entry name" value="Methyltr_EFM6"/>
    <property type="match status" value="1"/>
</dbReference>
<dbReference type="PANTHER" id="PTHR14614">
    <property type="entry name" value="HEPATOCELLULAR CARCINOMA-ASSOCIATED ANTIGEN"/>
    <property type="match status" value="1"/>
</dbReference>
<keyword evidence="1" id="KW-0949">S-adenosyl-L-methionine</keyword>
<feature type="binding site" evidence="1">
    <location>
        <position position="163"/>
    </location>
    <ligand>
        <name>S-adenosyl-L-methionine</name>
        <dbReference type="ChEBI" id="CHEBI:59789"/>
    </ligand>
</feature>
<dbReference type="EMBL" id="GG657455">
    <property type="protein sequence ID" value="OAT08544.1"/>
    <property type="molecule type" value="Genomic_DNA"/>
</dbReference>
<feature type="binding site" evidence="1">
    <location>
        <begin position="93"/>
        <end position="95"/>
    </location>
    <ligand>
        <name>S-adenosyl-L-methionine</name>
        <dbReference type="ChEBI" id="CHEBI:59789"/>
    </ligand>
</feature>
<dbReference type="SUPFAM" id="SSF53335">
    <property type="entry name" value="S-adenosyl-L-methionine-dependent methyltransferases"/>
    <property type="match status" value="1"/>
</dbReference>
<dbReference type="Pfam" id="PF10294">
    <property type="entry name" value="Methyltransf_16"/>
    <property type="match status" value="1"/>
</dbReference>
<evidence type="ECO:0000256" key="1">
    <source>
        <dbReference type="HAMAP-Rule" id="MF_03198"/>
    </source>
</evidence>
<dbReference type="VEuPathDB" id="FungiDB:BDBG_04809"/>
<proteinExistence type="inferred from homology"/>
<dbReference type="InterPro" id="IPR033684">
    <property type="entry name" value="EFM6"/>
</dbReference>
<comment type="subcellular location">
    <subcellularLocation>
        <location evidence="1">Cytoplasm</location>
    </subcellularLocation>
</comment>
<dbReference type="RefSeq" id="XP_002624945.1">
    <property type="nucleotide sequence ID" value="XM_002624899.1"/>
</dbReference>
<dbReference type="PANTHER" id="PTHR14614:SF152">
    <property type="entry name" value="PROTEIN-LYSINE N-METHYLTRANSFERASE EFM6"/>
    <property type="match status" value="1"/>
</dbReference>
<dbReference type="GeneID" id="8504590"/>
<keyword evidence="3" id="KW-1185">Reference proteome</keyword>
<dbReference type="InterPro" id="IPR029063">
    <property type="entry name" value="SAM-dependent_MTases_sf"/>
</dbReference>
<keyword evidence="1" id="KW-0963">Cytoplasm</keyword>
<gene>
    <name evidence="1" type="primary">EFM6</name>
    <name evidence="2" type="ORF">BDBG_04809</name>
</gene>
<keyword evidence="1" id="KW-0808">Transferase</keyword>
<dbReference type="Proteomes" id="UP000002038">
    <property type="component" value="Unassembled WGS sequence"/>
</dbReference>
<dbReference type="EC" id="2.1.1.-" evidence="1"/>
<comment type="similarity">
    <text evidence="1">Belongs to the class I-like SAM-binding methyltransferase superfamily. METTL21 family. EFM6 subfamily.</text>
</comment>